<keyword evidence="3" id="KW-1185">Reference proteome</keyword>
<evidence type="ECO:0000313" key="2">
    <source>
        <dbReference type="EMBL" id="KNC53354.1"/>
    </source>
</evidence>
<reference evidence="2 3" key="1">
    <citation type="submission" date="2010-05" db="EMBL/GenBank/DDBJ databases">
        <title>The Genome Sequence of Thecamonas trahens ATCC 50062.</title>
        <authorList>
            <consortium name="The Broad Institute Genome Sequencing Platform"/>
            <person name="Russ C."/>
            <person name="Cuomo C."/>
            <person name="Shea T."/>
            <person name="Young S.K."/>
            <person name="Zeng Q."/>
            <person name="Koehrsen M."/>
            <person name="Haas B."/>
            <person name="Borodovsky M."/>
            <person name="Guigo R."/>
            <person name="Alvarado L."/>
            <person name="Berlin A."/>
            <person name="Bochicchio J."/>
            <person name="Borenstein D."/>
            <person name="Chapman S."/>
            <person name="Chen Z."/>
            <person name="Freedman E."/>
            <person name="Gellesch M."/>
            <person name="Goldberg J."/>
            <person name="Griggs A."/>
            <person name="Gujja S."/>
            <person name="Heilman E."/>
            <person name="Heiman D."/>
            <person name="Hepburn T."/>
            <person name="Howarth C."/>
            <person name="Jen D."/>
            <person name="Larson L."/>
            <person name="Mehta T."/>
            <person name="Park D."/>
            <person name="Pearson M."/>
            <person name="Roberts A."/>
            <person name="Saif S."/>
            <person name="Shenoy N."/>
            <person name="Sisk P."/>
            <person name="Stolte C."/>
            <person name="Sykes S."/>
            <person name="Thomson T."/>
            <person name="Walk T."/>
            <person name="White J."/>
            <person name="Yandava C."/>
            <person name="Burger G."/>
            <person name="Gray M.W."/>
            <person name="Holland P.W.H."/>
            <person name="King N."/>
            <person name="Lang F.B.F."/>
            <person name="Roger A.J."/>
            <person name="Ruiz-Trillo I."/>
            <person name="Lander E."/>
            <person name="Nusbaum C."/>
        </authorList>
    </citation>
    <scope>NUCLEOTIDE SEQUENCE [LARGE SCALE GENOMIC DNA]</scope>
    <source>
        <strain evidence="2 3">ATCC 50062</strain>
    </source>
</reference>
<feature type="region of interest" description="Disordered" evidence="1">
    <location>
        <begin position="246"/>
        <end position="301"/>
    </location>
</feature>
<proteinExistence type="predicted"/>
<evidence type="ECO:0000313" key="3">
    <source>
        <dbReference type="Proteomes" id="UP000054408"/>
    </source>
</evidence>
<sequence length="301" mass="32331">MSNSLNWGSRVVIGTLVGPNSRPGEPSTSSVQLWFLSRTAARKVLMSRPFGAALLCVPPLALSSKRGEVFLAYKFRDSMFWKALQLKLTIASFEGMIVCQATEEVASELRILQQEYMPCFQSFLSELMQDPHFRKSLVARRSDVLAALTEDAYVISIFKSLILFHARDPRTPAGNAIVTMRIRFDWKIGAFVIVTKDATPSHANFSTLAQAVRLFRSDYMLVTDGEAQYASISGIHTSVAHPSGAIHESGVSGVGPLHSSASATGGGGGGGGGPAGATSGSAGEQLSWERVQPAHSSARQR</sequence>
<gene>
    <name evidence="2" type="ORF">AMSG_12208</name>
</gene>
<dbReference type="GeneID" id="25570123"/>
<accession>A0A0L0DM06</accession>
<dbReference type="AlphaFoldDB" id="A0A0L0DM06"/>
<organism evidence="2 3">
    <name type="scientific">Thecamonas trahens ATCC 50062</name>
    <dbReference type="NCBI Taxonomy" id="461836"/>
    <lineage>
        <taxon>Eukaryota</taxon>
        <taxon>Apusozoa</taxon>
        <taxon>Apusomonadida</taxon>
        <taxon>Apusomonadidae</taxon>
        <taxon>Thecamonas</taxon>
    </lineage>
</organism>
<dbReference type="EMBL" id="GL349481">
    <property type="protein sequence ID" value="KNC53354.1"/>
    <property type="molecule type" value="Genomic_DNA"/>
</dbReference>
<name>A0A0L0DM06_THETB</name>
<evidence type="ECO:0000256" key="1">
    <source>
        <dbReference type="SAM" id="MobiDB-lite"/>
    </source>
</evidence>
<dbReference type="Proteomes" id="UP000054408">
    <property type="component" value="Unassembled WGS sequence"/>
</dbReference>
<feature type="compositionally biased region" description="Gly residues" evidence="1">
    <location>
        <begin position="264"/>
        <end position="275"/>
    </location>
</feature>
<protein>
    <submittedName>
        <fullName evidence="2">Uncharacterized protein</fullName>
    </submittedName>
</protein>
<dbReference type="RefSeq" id="XP_013754484.1">
    <property type="nucleotide sequence ID" value="XM_013899030.1"/>
</dbReference>